<dbReference type="EMBL" id="JAEHOD010000013">
    <property type="protein sequence ID" value="KAG2449595.1"/>
    <property type="molecule type" value="Genomic_DNA"/>
</dbReference>
<dbReference type="Pfam" id="PF12239">
    <property type="entry name" value="DUF3605"/>
    <property type="match status" value="1"/>
</dbReference>
<dbReference type="Proteomes" id="UP000613740">
    <property type="component" value="Unassembled WGS sequence"/>
</dbReference>
<dbReference type="OrthoDB" id="498286at2759"/>
<proteinExistence type="predicted"/>
<dbReference type="AlphaFoldDB" id="A0A835WMW1"/>
<reference evidence="2" key="1">
    <citation type="journal article" date="2020" name="bioRxiv">
        <title>Comparative genomics of Chlamydomonas.</title>
        <authorList>
            <person name="Craig R.J."/>
            <person name="Hasan A.R."/>
            <person name="Ness R.W."/>
            <person name="Keightley P.D."/>
        </authorList>
    </citation>
    <scope>NUCLEOTIDE SEQUENCE</scope>
    <source>
        <strain evidence="2">CCAP 11/173</strain>
    </source>
</reference>
<organism evidence="2 3">
    <name type="scientific">Chlamydomonas schloesseri</name>
    <dbReference type="NCBI Taxonomy" id="2026947"/>
    <lineage>
        <taxon>Eukaryota</taxon>
        <taxon>Viridiplantae</taxon>
        <taxon>Chlorophyta</taxon>
        <taxon>core chlorophytes</taxon>
        <taxon>Chlorophyceae</taxon>
        <taxon>CS clade</taxon>
        <taxon>Chlamydomonadales</taxon>
        <taxon>Chlamydomonadaceae</taxon>
        <taxon>Chlamydomonas</taxon>
    </lineage>
</organism>
<keyword evidence="3" id="KW-1185">Reference proteome</keyword>
<evidence type="ECO:0000313" key="2">
    <source>
        <dbReference type="EMBL" id="KAG2449595.1"/>
    </source>
</evidence>
<feature type="region of interest" description="Disordered" evidence="1">
    <location>
        <begin position="93"/>
        <end position="134"/>
    </location>
</feature>
<evidence type="ECO:0000313" key="3">
    <source>
        <dbReference type="Proteomes" id="UP000613740"/>
    </source>
</evidence>
<dbReference type="InterPro" id="IPR022036">
    <property type="entry name" value="DUF3605"/>
</dbReference>
<name>A0A835WMW1_9CHLO</name>
<dbReference type="PANTHER" id="PTHR35020:SF2">
    <property type="entry name" value="N-ACETYLGLUCOSAMINE-INDUCED PROTEIN 1"/>
    <property type="match status" value="1"/>
</dbReference>
<evidence type="ECO:0000256" key="1">
    <source>
        <dbReference type="SAM" id="MobiDB-lite"/>
    </source>
</evidence>
<dbReference type="GO" id="GO:0006044">
    <property type="term" value="P:N-acetylglucosamine metabolic process"/>
    <property type="evidence" value="ECO:0007669"/>
    <property type="project" value="TreeGrafter"/>
</dbReference>
<gene>
    <name evidence="2" type="ORF">HYH02_005128</name>
</gene>
<accession>A0A835WMW1</accession>
<sequence length="134" mass="14815">MRNEFGYYLEPGLEHINIWSSDRPLSPAVIEALISERLPCEAYLWFVNPPQYQSIKAIWHAHVMVKGLKENHAHISAPGEVEILDPDKYLQQQDQEQQLAMREDQHGQGRQAAAGADGGTAGSTEPVGAPGARS</sequence>
<dbReference type="PANTHER" id="PTHR35020">
    <property type="entry name" value="N-ACETYLGLUCOSAMINE-INDUCED PROTEIN 1"/>
    <property type="match status" value="1"/>
</dbReference>
<protein>
    <submittedName>
        <fullName evidence="2">Uncharacterized protein</fullName>
    </submittedName>
</protein>
<dbReference type="GO" id="GO:0005737">
    <property type="term" value="C:cytoplasm"/>
    <property type="evidence" value="ECO:0007669"/>
    <property type="project" value="TreeGrafter"/>
</dbReference>
<comment type="caution">
    <text evidence="2">The sequence shown here is derived from an EMBL/GenBank/DDBJ whole genome shotgun (WGS) entry which is preliminary data.</text>
</comment>